<reference evidence="2" key="1">
    <citation type="submission" date="2015-06" db="EMBL/GenBank/DDBJ databases">
        <authorList>
            <person name="Joergensen T."/>
        </authorList>
    </citation>
    <scope>NUCLEOTIDE SEQUENCE</scope>
    <source>
        <plasmid evidence="2">pRGRH0714</plasmid>
    </source>
</reference>
<geneLocation type="plasmid" evidence="2">
    <name>pRGRH0714</name>
</geneLocation>
<feature type="domain" description="Replication initiation protein-like C-terminal" evidence="1">
    <location>
        <begin position="104"/>
        <end position="237"/>
    </location>
</feature>
<dbReference type="AlphaFoldDB" id="A0A0H5QIJ7"/>
<organism evidence="2">
    <name type="scientific">uncultured prokaryote</name>
    <dbReference type="NCBI Taxonomy" id="198431"/>
    <lineage>
        <taxon>unclassified sequences</taxon>
        <taxon>environmental samples</taxon>
    </lineage>
</organism>
<sequence>MTVQKTSIDWLRFRTQAEPREALEALRPMFGTLGPDLRLKPLERGILGYRQGSKIVVGDMALGRMDFGGEFQRGWVRVDVPGSGCEWVQDWQALEPVEGLEEAAIRRLDIALTTWDGEVHHQRVVDAHADGRFITRGRPPDMQIILNTNERAGRTCNVGKRDADKFFRGYEKGLELAGKSPAARLGMLVSHIDGKRVEDIYRCEVELKAENTTIPWEVIDRRDQYFAGAYPFCADVLPGVEADILQRRPERAPQNELAVALENCRIQFGQTLYTALRAYGGDMTTVWDKVVGDKHCQRLLEAGVLLVDHD</sequence>
<dbReference type="InterPro" id="IPR003491">
    <property type="entry name" value="REP-like_C"/>
</dbReference>
<dbReference type="Pfam" id="PF02486">
    <property type="entry name" value="Rep_trans"/>
    <property type="match status" value="1"/>
</dbReference>
<evidence type="ECO:0000259" key="1">
    <source>
        <dbReference type="Pfam" id="PF02486"/>
    </source>
</evidence>
<keyword evidence="2" id="KW-0614">Plasmid</keyword>
<name>A0A0H5QIJ7_9ZZZZ</name>
<protein>
    <recommendedName>
        <fullName evidence="1">Replication initiation protein-like C-terminal domain-containing protein</fullName>
    </recommendedName>
</protein>
<dbReference type="EMBL" id="LN853331">
    <property type="protein sequence ID" value="CRY95672.1"/>
    <property type="molecule type" value="Genomic_DNA"/>
</dbReference>
<proteinExistence type="predicted"/>
<evidence type="ECO:0000313" key="2">
    <source>
        <dbReference type="EMBL" id="CRY95672.1"/>
    </source>
</evidence>
<reference evidence="2" key="2">
    <citation type="submission" date="2015-07" db="EMBL/GenBank/DDBJ databases">
        <title>Plasmids, circular viruses and viroids from rat gut.</title>
        <authorList>
            <person name="Jorgensen T.J."/>
            <person name="Hansen M.A."/>
            <person name="Xu Z."/>
            <person name="Tabak M.A."/>
            <person name="Sorensen S.J."/>
            <person name="Hansen L.H."/>
        </authorList>
    </citation>
    <scope>NUCLEOTIDE SEQUENCE</scope>
    <source>
        <plasmid evidence="2">pRGRH0714</plasmid>
    </source>
</reference>
<accession>A0A0H5QIJ7</accession>